<organism evidence="1 2">
    <name type="scientific">Phialocephala subalpina</name>
    <dbReference type="NCBI Taxonomy" id="576137"/>
    <lineage>
        <taxon>Eukaryota</taxon>
        <taxon>Fungi</taxon>
        <taxon>Dikarya</taxon>
        <taxon>Ascomycota</taxon>
        <taxon>Pezizomycotina</taxon>
        <taxon>Leotiomycetes</taxon>
        <taxon>Helotiales</taxon>
        <taxon>Mollisiaceae</taxon>
        <taxon>Phialocephala</taxon>
        <taxon>Phialocephala fortinii species complex</taxon>
    </lineage>
</organism>
<dbReference type="Proteomes" id="UP000184330">
    <property type="component" value="Unassembled WGS sequence"/>
</dbReference>
<dbReference type="EMBL" id="FJOG01000008">
    <property type="protein sequence ID" value="CZR56629.1"/>
    <property type="molecule type" value="Genomic_DNA"/>
</dbReference>
<proteinExistence type="predicted"/>
<sequence>MSDSGRTADDELSEFGIATVGEIDSELVKKVRLGSLDVLQRLIRQTKLKWNSDCDAVVRDFETRLKPNLITLRAKTCQNRRFVYFHEYPTSSTIYRPEHGTGKHTVVIVIRDGPGLPLICKGSHKSDELDLSTFDPPSTISSGEGSVVVFDSGIVRKDTLVQVASWVGILLVYGESNTGS</sequence>
<gene>
    <name evidence="1" type="ORF">PAC_06518</name>
</gene>
<accession>A0A1L7WV42</accession>
<evidence type="ECO:0000313" key="1">
    <source>
        <dbReference type="EMBL" id="CZR56629.1"/>
    </source>
</evidence>
<name>A0A1L7WV42_9HELO</name>
<evidence type="ECO:0000313" key="2">
    <source>
        <dbReference type="Proteomes" id="UP000184330"/>
    </source>
</evidence>
<dbReference type="AlphaFoldDB" id="A0A1L7WV42"/>
<protein>
    <submittedName>
        <fullName evidence="1">Uncharacterized protein</fullName>
    </submittedName>
</protein>
<reference evidence="1 2" key="1">
    <citation type="submission" date="2016-03" db="EMBL/GenBank/DDBJ databases">
        <authorList>
            <person name="Ploux O."/>
        </authorList>
    </citation>
    <scope>NUCLEOTIDE SEQUENCE [LARGE SCALE GENOMIC DNA]</scope>
    <source>
        <strain evidence="1 2">UAMH 11012</strain>
    </source>
</reference>
<dbReference type="OrthoDB" id="4438389at2759"/>
<keyword evidence="2" id="KW-1185">Reference proteome</keyword>